<evidence type="ECO:0000313" key="1">
    <source>
        <dbReference type="EMBL" id="EFT82839.1"/>
    </source>
</evidence>
<dbReference type="Proteomes" id="UP000004946">
    <property type="component" value="Chromosome"/>
</dbReference>
<comment type="caution">
    <text evidence="1">The sequence shown here is derived from an EMBL/GenBank/DDBJ whole genome shotgun (WGS) entry which is preliminary data.</text>
</comment>
<sequence length="42" mass="5195">MLDILVRRLTIVSDKLMLFILILRRFHEKLNKSSAFRHDYEY</sequence>
<dbReference type="EMBL" id="AEON01000002">
    <property type="protein sequence ID" value="EFT82839.1"/>
    <property type="molecule type" value="Genomic_DNA"/>
</dbReference>
<keyword evidence="2" id="KW-1185">Reference proteome</keyword>
<accession>E6K251</accession>
<dbReference type="HOGENOM" id="CLU_3255224_0_0_11"/>
<name>E6K251_PARDN</name>
<proteinExistence type="predicted"/>
<reference evidence="1 2" key="1">
    <citation type="submission" date="2010-12" db="EMBL/GenBank/DDBJ databases">
        <authorList>
            <person name="Muzny D."/>
            <person name="Qin X."/>
            <person name="Buhay C."/>
            <person name="Dugan-Rocha S."/>
            <person name="Ding Y."/>
            <person name="Chen G."/>
            <person name="Hawes A."/>
            <person name="Holder M."/>
            <person name="Jhangiani S."/>
            <person name="Johnson A."/>
            <person name="Khan Z."/>
            <person name="Li Z."/>
            <person name="Liu W."/>
            <person name="Liu X."/>
            <person name="Perez L."/>
            <person name="Shen H."/>
            <person name="Wang Q."/>
            <person name="Watt J."/>
            <person name="Xi L."/>
            <person name="Xin Y."/>
            <person name="Zhou J."/>
            <person name="Deng J."/>
            <person name="Jiang H."/>
            <person name="Liu Y."/>
            <person name="Qu J."/>
            <person name="Song X.-Z."/>
            <person name="Zhang L."/>
            <person name="Villasana D."/>
            <person name="Johnson A."/>
            <person name="Liu J."/>
            <person name="Liyanage D."/>
            <person name="Lorensuhewa L."/>
            <person name="Robinson T."/>
            <person name="Song A."/>
            <person name="Song B.-B."/>
            <person name="Dinh H."/>
            <person name="Thornton R."/>
            <person name="Coyle M."/>
            <person name="Francisco L."/>
            <person name="Jackson L."/>
            <person name="Javaid M."/>
            <person name="Korchina V."/>
            <person name="Kovar C."/>
            <person name="Mata R."/>
            <person name="Mathew T."/>
            <person name="Ngo R."/>
            <person name="Nguyen L."/>
            <person name="Nguyen N."/>
            <person name="Okwuonu G."/>
            <person name="Ongeri F."/>
            <person name="Pham C."/>
            <person name="Simmons D."/>
            <person name="Wilczek-Boney K."/>
            <person name="Hale W."/>
            <person name="Jakkamsetti A."/>
            <person name="Pham P."/>
            <person name="Ruth R."/>
            <person name="San Lucas F."/>
            <person name="Warren J."/>
            <person name="Zhang J."/>
            <person name="Zhao Z."/>
            <person name="Zhou C."/>
            <person name="Zhu D."/>
            <person name="Lee S."/>
            <person name="Bess C."/>
            <person name="Blankenburg K."/>
            <person name="Forbes L."/>
            <person name="Fu Q."/>
            <person name="Gubbala S."/>
            <person name="Hirani K."/>
            <person name="Jayaseelan J.C."/>
            <person name="Lara F."/>
            <person name="Munidasa M."/>
            <person name="Palculict T."/>
            <person name="Patil S."/>
            <person name="Pu L.-L."/>
            <person name="Saada N."/>
            <person name="Tang L."/>
            <person name="Weissenberger G."/>
            <person name="Zhu Y."/>
            <person name="Hemphill L."/>
            <person name="Shang Y."/>
            <person name="Youmans B."/>
            <person name="Ayvaz T."/>
            <person name="Ross M."/>
            <person name="Santibanez J."/>
            <person name="Aqrawi P."/>
            <person name="Gross S."/>
            <person name="Joshi V."/>
            <person name="Fowler G."/>
            <person name="Nazareth L."/>
            <person name="Reid J."/>
            <person name="Worley K."/>
            <person name="Petrosino J."/>
            <person name="Highlander S."/>
            <person name="Gibbs R."/>
        </authorList>
    </citation>
    <scope>NUCLEOTIDE SEQUENCE [LARGE SCALE GENOMIC DNA]</scope>
    <source>
        <strain evidence="1 2">DSM 10105</strain>
    </source>
</reference>
<evidence type="ECO:0000313" key="2">
    <source>
        <dbReference type="Proteomes" id="UP000004946"/>
    </source>
</evidence>
<gene>
    <name evidence="1" type="ORF">HMPREF0620_1524</name>
</gene>
<organism evidence="1 2">
    <name type="scientific">Parascardovia denticolens DSM 10105 = JCM 12538</name>
    <dbReference type="NCBI Taxonomy" id="864564"/>
    <lineage>
        <taxon>Bacteria</taxon>
        <taxon>Bacillati</taxon>
        <taxon>Actinomycetota</taxon>
        <taxon>Actinomycetes</taxon>
        <taxon>Bifidobacteriales</taxon>
        <taxon>Bifidobacteriaceae</taxon>
        <taxon>Parascardovia</taxon>
    </lineage>
</organism>
<dbReference type="AlphaFoldDB" id="E6K251"/>
<protein>
    <submittedName>
        <fullName evidence="1">Uncharacterized protein</fullName>
    </submittedName>
</protein>